<protein>
    <submittedName>
        <fullName evidence="1">Uncharacterized protein</fullName>
    </submittedName>
</protein>
<name>A0ABR8T3N9_9BACL</name>
<organism evidence="1 2">
    <name type="scientific">Paenibacillus gallinarum</name>
    <dbReference type="NCBI Taxonomy" id="2762232"/>
    <lineage>
        <taxon>Bacteria</taxon>
        <taxon>Bacillati</taxon>
        <taxon>Bacillota</taxon>
        <taxon>Bacilli</taxon>
        <taxon>Bacillales</taxon>
        <taxon>Paenibacillaceae</taxon>
        <taxon>Paenibacillus</taxon>
    </lineage>
</organism>
<evidence type="ECO:0000313" key="2">
    <source>
        <dbReference type="Proteomes" id="UP000608071"/>
    </source>
</evidence>
<reference evidence="1 2" key="1">
    <citation type="submission" date="2020-08" db="EMBL/GenBank/DDBJ databases">
        <title>A Genomic Blueprint of the Chicken Gut Microbiome.</title>
        <authorList>
            <person name="Gilroy R."/>
            <person name="Ravi A."/>
            <person name="Getino M."/>
            <person name="Pursley I."/>
            <person name="Horton D.L."/>
            <person name="Alikhan N.-F."/>
            <person name="Baker D."/>
            <person name="Gharbi K."/>
            <person name="Hall N."/>
            <person name="Watson M."/>
            <person name="Adriaenssens E.M."/>
            <person name="Foster-Nyarko E."/>
            <person name="Jarju S."/>
            <person name="Secka A."/>
            <person name="Antonio M."/>
            <person name="Oren A."/>
            <person name="Chaudhuri R."/>
            <person name="La Ragione R.M."/>
            <person name="Hildebrand F."/>
            <person name="Pallen M.J."/>
        </authorList>
    </citation>
    <scope>NUCLEOTIDE SEQUENCE [LARGE SCALE GENOMIC DNA]</scope>
    <source>
        <strain evidence="1 2">Sa2BVA9</strain>
    </source>
</reference>
<proteinExistence type="predicted"/>
<dbReference type="EMBL" id="JACSQL010000011">
    <property type="protein sequence ID" value="MBD7970396.1"/>
    <property type="molecule type" value="Genomic_DNA"/>
</dbReference>
<evidence type="ECO:0000313" key="1">
    <source>
        <dbReference type="EMBL" id="MBD7970396.1"/>
    </source>
</evidence>
<dbReference type="RefSeq" id="WP_191803450.1">
    <property type="nucleotide sequence ID" value="NZ_JACSQL010000011.1"/>
</dbReference>
<accession>A0ABR8T3N9</accession>
<sequence length="70" mass="7962">MKRLSEEQQNALTLLNSAITALNIVNDNELGIILEDLGYLPERDLDEMSGELDFFLERGEICDRGELLNH</sequence>
<comment type="caution">
    <text evidence="1">The sequence shown here is derived from an EMBL/GenBank/DDBJ whole genome shotgun (WGS) entry which is preliminary data.</text>
</comment>
<dbReference type="Proteomes" id="UP000608071">
    <property type="component" value="Unassembled WGS sequence"/>
</dbReference>
<keyword evidence="2" id="KW-1185">Reference proteome</keyword>
<gene>
    <name evidence="1" type="ORF">H9647_20210</name>
</gene>